<evidence type="ECO:0000313" key="3">
    <source>
        <dbReference type="Proteomes" id="UP000237000"/>
    </source>
</evidence>
<dbReference type="EMBL" id="JXTC01000039">
    <property type="protein sequence ID" value="PON96300.1"/>
    <property type="molecule type" value="Genomic_DNA"/>
</dbReference>
<dbReference type="AlphaFoldDB" id="A0A2P5FET3"/>
<sequence>MPPADGIANPSSVVPKEKGNQETGVMFLEKIGSSIKTCHDTAFSSNAEKIGISLSETSPLKVNQCFRDSGAFAKSSTDASLQLSAPYRRNILSPIEEADEVGKQVESPLDKEDCQQVDGLASDLFSTSHIRDLETLENHEVSMHHSKLDEGDSVSGISCGTQTFPEIQIYVALQLPDSEGSDHPAEVDKEESSSTSCKELAACVVQDSEEEDSNEIKYITSSTSVKNNFIVSKDQSTENVIRKRKNLPSSNDDAVSESYELKTTKMRRLKTPKGGRLLTRSLSKHCNFNGLMNRITGIFVF</sequence>
<evidence type="ECO:0000313" key="2">
    <source>
        <dbReference type="EMBL" id="PON96300.1"/>
    </source>
</evidence>
<dbReference type="Proteomes" id="UP000237000">
    <property type="component" value="Unassembled WGS sequence"/>
</dbReference>
<dbReference type="OrthoDB" id="442460at2759"/>
<accession>A0A2P5FET3</accession>
<keyword evidence="3" id="KW-1185">Reference proteome</keyword>
<evidence type="ECO:0000256" key="1">
    <source>
        <dbReference type="SAM" id="MobiDB-lite"/>
    </source>
</evidence>
<gene>
    <name evidence="2" type="ORF">TorRG33x02_078890</name>
</gene>
<name>A0A2P5FET3_TREOI</name>
<proteinExistence type="predicted"/>
<protein>
    <submittedName>
        <fullName evidence="2">Uncharacterized protein</fullName>
    </submittedName>
</protein>
<organism evidence="2 3">
    <name type="scientific">Trema orientale</name>
    <name type="common">Charcoal tree</name>
    <name type="synonym">Celtis orientalis</name>
    <dbReference type="NCBI Taxonomy" id="63057"/>
    <lineage>
        <taxon>Eukaryota</taxon>
        <taxon>Viridiplantae</taxon>
        <taxon>Streptophyta</taxon>
        <taxon>Embryophyta</taxon>
        <taxon>Tracheophyta</taxon>
        <taxon>Spermatophyta</taxon>
        <taxon>Magnoliopsida</taxon>
        <taxon>eudicotyledons</taxon>
        <taxon>Gunneridae</taxon>
        <taxon>Pentapetalae</taxon>
        <taxon>rosids</taxon>
        <taxon>fabids</taxon>
        <taxon>Rosales</taxon>
        <taxon>Cannabaceae</taxon>
        <taxon>Trema</taxon>
    </lineage>
</organism>
<feature type="region of interest" description="Disordered" evidence="1">
    <location>
        <begin position="1"/>
        <end position="21"/>
    </location>
</feature>
<reference evidence="3" key="1">
    <citation type="submission" date="2016-06" db="EMBL/GenBank/DDBJ databases">
        <title>Parallel loss of symbiosis genes in relatives of nitrogen-fixing non-legume Parasponia.</title>
        <authorList>
            <person name="Van Velzen R."/>
            <person name="Holmer R."/>
            <person name="Bu F."/>
            <person name="Rutten L."/>
            <person name="Van Zeijl A."/>
            <person name="Liu W."/>
            <person name="Santuari L."/>
            <person name="Cao Q."/>
            <person name="Sharma T."/>
            <person name="Shen D."/>
            <person name="Roswanjaya Y."/>
            <person name="Wardhani T."/>
            <person name="Kalhor M.S."/>
            <person name="Jansen J."/>
            <person name="Van den Hoogen J."/>
            <person name="Gungor B."/>
            <person name="Hartog M."/>
            <person name="Hontelez J."/>
            <person name="Verver J."/>
            <person name="Yang W.-C."/>
            <person name="Schijlen E."/>
            <person name="Repin R."/>
            <person name="Schilthuizen M."/>
            <person name="Schranz E."/>
            <person name="Heidstra R."/>
            <person name="Miyata K."/>
            <person name="Fedorova E."/>
            <person name="Kohlen W."/>
            <person name="Bisseling T."/>
            <person name="Smit S."/>
            <person name="Geurts R."/>
        </authorList>
    </citation>
    <scope>NUCLEOTIDE SEQUENCE [LARGE SCALE GENOMIC DNA]</scope>
    <source>
        <strain evidence="3">cv. RG33-2</strain>
    </source>
</reference>
<comment type="caution">
    <text evidence="2">The sequence shown here is derived from an EMBL/GenBank/DDBJ whole genome shotgun (WGS) entry which is preliminary data.</text>
</comment>
<dbReference type="InParanoid" id="A0A2P5FET3"/>